<evidence type="ECO:0000313" key="2">
    <source>
        <dbReference type="EMBL" id="ELY34019.1"/>
    </source>
</evidence>
<dbReference type="OrthoDB" id="351114at2157"/>
<gene>
    <name evidence="1" type="ordered locus">HacjB3_02725</name>
    <name evidence="2" type="ORF">C497_16597</name>
</gene>
<reference evidence="2 4" key="2">
    <citation type="journal article" date="2014" name="PLoS Genet.">
        <title>Phylogenetically driven sequencing of extremely halophilic archaea reveals strategies for static and dynamic osmo-response.</title>
        <authorList>
            <person name="Becker E.A."/>
            <person name="Seitzer P.M."/>
            <person name="Tritt A."/>
            <person name="Larsen D."/>
            <person name="Krusor M."/>
            <person name="Yao A.I."/>
            <person name="Wu D."/>
            <person name="Madern D."/>
            <person name="Eisen J.A."/>
            <person name="Darling A.E."/>
            <person name="Facciotti M.T."/>
        </authorList>
    </citation>
    <scope>NUCLEOTIDE SEQUENCE [LARGE SCALE GENOMIC DNA]</scope>
    <source>
        <strain evidence="2">B3</strain>
        <strain evidence="4">DSM 18796 / CECT 7217 / JCM 14584 / KCTC 4019 / B3</strain>
    </source>
</reference>
<organism evidence="1 3">
    <name type="scientific">Halalkalicoccus jeotgali (strain DSM 18796 / CECT 7217 / JCM 14584 / KCTC 4019 / B3)</name>
    <dbReference type="NCBI Taxonomy" id="795797"/>
    <lineage>
        <taxon>Archaea</taxon>
        <taxon>Methanobacteriati</taxon>
        <taxon>Methanobacteriota</taxon>
        <taxon>Stenosarchaea group</taxon>
        <taxon>Halobacteria</taxon>
        <taxon>Halobacteriales</taxon>
        <taxon>Halococcaceae</taxon>
        <taxon>Halalkalicoccus</taxon>
    </lineage>
</organism>
<dbReference type="HOGENOM" id="CLU_1901858_0_0_2"/>
<reference evidence="1 3" key="1">
    <citation type="journal article" date="2010" name="J. Bacteriol.">
        <title>Complete genome sequence of Halalkalicoccus jeotgali B3(T), an extremely halophilic archaeon.</title>
        <authorList>
            <person name="Roh S.W."/>
            <person name="Nam Y.D."/>
            <person name="Nam S.H."/>
            <person name="Choi S.H."/>
            <person name="Park H.S."/>
            <person name="Bae J.W."/>
        </authorList>
    </citation>
    <scope>NUCLEOTIDE SEQUENCE [LARGE SCALE GENOMIC DNA]</scope>
    <source>
        <strain evidence="1">B3</strain>
        <strain evidence="3">DSM 18796 / CECT 7217 / JCM 14584 / KCTC 4019 / B3</strain>
    </source>
</reference>
<proteinExistence type="predicted"/>
<accession>D8J6R1</accession>
<keyword evidence="4" id="KW-1185">Reference proteome</keyword>
<evidence type="ECO:0000313" key="4">
    <source>
        <dbReference type="Proteomes" id="UP000011645"/>
    </source>
</evidence>
<dbReference type="eggNOG" id="arCOG13302">
    <property type="taxonomic scope" value="Archaea"/>
</dbReference>
<dbReference type="RefSeq" id="WP_008418233.1">
    <property type="nucleotide sequence ID" value="NC_014297.1"/>
</dbReference>
<dbReference type="STRING" id="795797.HacjB3_02725"/>
<dbReference type="AlphaFoldDB" id="D8J6R1"/>
<dbReference type="Proteomes" id="UP000000390">
    <property type="component" value="Chromosome"/>
</dbReference>
<dbReference type="PATRIC" id="fig|795797.18.peg.551"/>
<evidence type="ECO:0000313" key="1">
    <source>
        <dbReference type="EMBL" id="ADJ13938.1"/>
    </source>
</evidence>
<protein>
    <submittedName>
        <fullName evidence="1">Uncharacterized protein</fullName>
    </submittedName>
</protein>
<sequence>MNTEERERRQRIWKLLTYEDQTYTEVVETVADEFEVDPDTVEEDIKNIDKWLYKLDVYRDVQGISLLAELRDNRRRLHQLAEILDEQGEFAEERKIRAEINRSINMERHLADSTLAVRRVSLEDEDLLDEMGL</sequence>
<dbReference type="EMBL" id="AOHV01000042">
    <property type="protein sequence ID" value="ELY34019.1"/>
    <property type="molecule type" value="Genomic_DNA"/>
</dbReference>
<dbReference type="KEGG" id="hje:HacjB3_02725"/>
<dbReference type="GeneID" id="9418345"/>
<name>D8J6R1_HALJB</name>
<dbReference type="Proteomes" id="UP000011645">
    <property type="component" value="Unassembled WGS sequence"/>
</dbReference>
<dbReference type="EMBL" id="CP002062">
    <property type="protein sequence ID" value="ADJ13938.1"/>
    <property type="molecule type" value="Genomic_DNA"/>
</dbReference>
<evidence type="ECO:0000313" key="3">
    <source>
        <dbReference type="Proteomes" id="UP000000390"/>
    </source>
</evidence>